<evidence type="ECO:0000256" key="1">
    <source>
        <dbReference type="ARBA" id="ARBA00022553"/>
    </source>
</evidence>
<dbReference type="AlphaFoldDB" id="A0A4V2P8W9"/>
<keyword evidence="1 3" id="KW-0597">Phosphoprotein</keyword>
<feature type="modified residue" description="4-aspartylphosphate" evidence="3">
    <location>
        <position position="54"/>
    </location>
</feature>
<dbReference type="PROSITE" id="PS50110">
    <property type="entry name" value="RESPONSE_REGULATORY"/>
    <property type="match status" value="1"/>
</dbReference>
<dbReference type="PRINTS" id="PR00038">
    <property type="entry name" value="HTHLUXR"/>
</dbReference>
<dbReference type="InterPro" id="IPR058245">
    <property type="entry name" value="NreC/VraR/RcsB-like_REC"/>
</dbReference>
<dbReference type="Pfam" id="PF00072">
    <property type="entry name" value="Response_reg"/>
    <property type="match status" value="1"/>
</dbReference>
<dbReference type="InterPro" id="IPR001789">
    <property type="entry name" value="Sig_transdc_resp-reg_receiver"/>
</dbReference>
<proteinExistence type="predicted"/>
<gene>
    <name evidence="6" type="ORF">EV695_1823</name>
</gene>
<comment type="caution">
    <text evidence="6">The sequence shown here is derived from an EMBL/GenBank/DDBJ whole genome shotgun (WGS) entry which is preliminary data.</text>
</comment>
<dbReference type="Proteomes" id="UP000294887">
    <property type="component" value="Unassembled WGS sequence"/>
</dbReference>
<dbReference type="SUPFAM" id="SSF52172">
    <property type="entry name" value="CheY-like"/>
    <property type="match status" value="1"/>
</dbReference>
<dbReference type="CDD" id="cd06170">
    <property type="entry name" value="LuxR_C_like"/>
    <property type="match status" value="1"/>
</dbReference>
<evidence type="ECO:0000259" key="4">
    <source>
        <dbReference type="PROSITE" id="PS50043"/>
    </source>
</evidence>
<feature type="domain" description="HTH luxR-type" evidence="4">
    <location>
        <begin position="142"/>
        <end position="207"/>
    </location>
</feature>
<dbReference type="PROSITE" id="PS50043">
    <property type="entry name" value="HTH_LUXR_2"/>
    <property type="match status" value="1"/>
</dbReference>
<evidence type="ECO:0000259" key="5">
    <source>
        <dbReference type="PROSITE" id="PS50110"/>
    </source>
</evidence>
<dbReference type="SMART" id="SM00421">
    <property type="entry name" value="HTH_LUXR"/>
    <property type="match status" value="1"/>
</dbReference>
<dbReference type="GO" id="GO:0003677">
    <property type="term" value="F:DNA binding"/>
    <property type="evidence" value="ECO:0007669"/>
    <property type="project" value="UniProtKB-KW"/>
</dbReference>
<protein>
    <submittedName>
        <fullName evidence="6">LuxR family two component transcriptional regulator</fullName>
    </submittedName>
</protein>
<evidence type="ECO:0000313" key="7">
    <source>
        <dbReference type="Proteomes" id="UP000294887"/>
    </source>
</evidence>
<dbReference type="PANTHER" id="PTHR43214:SF43">
    <property type="entry name" value="TWO-COMPONENT RESPONSE REGULATOR"/>
    <property type="match status" value="1"/>
</dbReference>
<evidence type="ECO:0000256" key="2">
    <source>
        <dbReference type="ARBA" id="ARBA00023125"/>
    </source>
</evidence>
<dbReference type="EMBL" id="SMFQ01000003">
    <property type="protein sequence ID" value="TCJ87315.1"/>
    <property type="molecule type" value="Genomic_DNA"/>
</dbReference>
<dbReference type="OrthoDB" id="9796655at2"/>
<dbReference type="GO" id="GO:0006355">
    <property type="term" value="P:regulation of DNA-templated transcription"/>
    <property type="evidence" value="ECO:0007669"/>
    <property type="project" value="InterPro"/>
</dbReference>
<dbReference type="Pfam" id="PF00196">
    <property type="entry name" value="GerE"/>
    <property type="match status" value="1"/>
</dbReference>
<keyword evidence="2" id="KW-0238">DNA-binding</keyword>
<dbReference type="CDD" id="cd17535">
    <property type="entry name" value="REC_NarL-like"/>
    <property type="match status" value="1"/>
</dbReference>
<dbReference type="InterPro" id="IPR011006">
    <property type="entry name" value="CheY-like_superfamily"/>
</dbReference>
<dbReference type="RefSeq" id="WP_131905604.1">
    <property type="nucleotide sequence ID" value="NZ_BAAAFU010000004.1"/>
</dbReference>
<accession>A0A4V2P8W9</accession>
<dbReference type="InterPro" id="IPR039420">
    <property type="entry name" value="WalR-like"/>
</dbReference>
<sequence length="215" mass="24228">MVKIAIVDDHEIVRRGFNEMLQDEVDFNVVYEASSGEEIINYLKDNDCDVVLLDISLPNKSGVDVLRHLRQRYEKLGVLILSGHPEEQYALPMIKNGANGYLCKDCEQEDLIKAIRTVSLGRRYLSSKTAELLAGEVFNENDSEPHKNLSERELQVFMRISEGASVSDIANILDLSVKTVSTYRSRLLEKMGVNSNAELAIYAVNHGLIEKELDL</sequence>
<feature type="domain" description="Response regulatory" evidence="5">
    <location>
        <begin position="3"/>
        <end position="119"/>
    </location>
</feature>
<dbReference type="SMART" id="SM00448">
    <property type="entry name" value="REC"/>
    <property type="match status" value="1"/>
</dbReference>
<dbReference type="InterPro" id="IPR016032">
    <property type="entry name" value="Sig_transdc_resp-reg_C-effctor"/>
</dbReference>
<dbReference type="PANTHER" id="PTHR43214">
    <property type="entry name" value="TWO-COMPONENT RESPONSE REGULATOR"/>
    <property type="match status" value="1"/>
</dbReference>
<keyword evidence="7" id="KW-1185">Reference proteome</keyword>
<organism evidence="6 7">
    <name type="scientific">Cocleimonas flava</name>
    <dbReference type="NCBI Taxonomy" id="634765"/>
    <lineage>
        <taxon>Bacteria</taxon>
        <taxon>Pseudomonadati</taxon>
        <taxon>Pseudomonadota</taxon>
        <taxon>Gammaproteobacteria</taxon>
        <taxon>Thiotrichales</taxon>
        <taxon>Thiotrichaceae</taxon>
        <taxon>Cocleimonas</taxon>
    </lineage>
</organism>
<dbReference type="InterPro" id="IPR000792">
    <property type="entry name" value="Tscrpt_reg_LuxR_C"/>
</dbReference>
<evidence type="ECO:0000313" key="6">
    <source>
        <dbReference type="EMBL" id="TCJ87315.1"/>
    </source>
</evidence>
<name>A0A4V2P8W9_9GAMM</name>
<dbReference type="GO" id="GO:0000160">
    <property type="term" value="P:phosphorelay signal transduction system"/>
    <property type="evidence" value="ECO:0007669"/>
    <property type="project" value="InterPro"/>
</dbReference>
<dbReference type="Gene3D" id="3.40.50.2300">
    <property type="match status" value="1"/>
</dbReference>
<dbReference type="PROSITE" id="PS00622">
    <property type="entry name" value="HTH_LUXR_1"/>
    <property type="match status" value="1"/>
</dbReference>
<dbReference type="SUPFAM" id="SSF46894">
    <property type="entry name" value="C-terminal effector domain of the bipartite response regulators"/>
    <property type="match status" value="1"/>
</dbReference>
<evidence type="ECO:0000256" key="3">
    <source>
        <dbReference type="PROSITE-ProRule" id="PRU00169"/>
    </source>
</evidence>
<reference evidence="6 7" key="1">
    <citation type="submission" date="2019-03" db="EMBL/GenBank/DDBJ databases">
        <title>Genomic Encyclopedia of Type Strains, Phase IV (KMG-IV): sequencing the most valuable type-strain genomes for metagenomic binning, comparative biology and taxonomic classification.</title>
        <authorList>
            <person name="Goeker M."/>
        </authorList>
    </citation>
    <scope>NUCLEOTIDE SEQUENCE [LARGE SCALE GENOMIC DNA]</scope>
    <source>
        <strain evidence="6 7">DSM 24830</strain>
    </source>
</reference>